<keyword evidence="2" id="KW-1185">Reference proteome</keyword>
<name>A0ABS9DZI4_9PROT</name>
<sequence length="145" mass="16230">MPISRSAKVQRTQWTAQFLVASELVRNGYVVSFTMGNTPLADLMVGSRDATYRFWVDVKGVGSNSAWLIRRRQAVPNLFYILVRVGETRTADAFFVLNHPQVNELIAAQDATDKSKGSRDIGGAFSWKAALPFRDKWPILPGWPS</sequence>
<proteinExistence type="predicted"/>
<dbReference type="RefSeq" id="WP_235705433.1">
    <property type="nucleotide sequence ID" value="NZ_JAKGBZ010000040.1"/>
</dbReference>
<evidence type="ECO:0000313" key="2">
    <source>
        <dbReference type="Proteomes" id="UP001521209"/>
    </source>
</evidence>
<evidence type="ECO:0008006" key="3">
    <source>
        <dbReference type="Google" id="ProtNLM"/>
    </source>
</evidence>
<comment type="caution">
    <text evidence="1">The sequence shown here is derived from an EMBL/GenBank/DDBJ whole genome shotgun (WGS) entry which is preliminary data.</text>
</comment>
<evidence type="ECO:0000313" key="1">
    <source>
        <dbReference type="EMBL" id="MCF3948151.1"/>
    </source>
</evidence>
<gene>
    <name evidence="1" type="ORF">L2A60_15865</name>
</gene>
<dbReference type="Proteomes" id="UP001521209">
    <property type="component" value="Unassembled WGS sequence"/>
</dbReference>
<reference evidence="1 2" key="1">
    <citation type="submission" date="2022-01" db="EMBL/GenBank/DDBJ databases">
        <authorList>
            <person name="Won M."/>
            <person name="Kim S.-J."/>
            <person name="Kwon S.-W."/>
        </authorList>
    </citation>
    <scope>NUCLEOTIDE SEQUENCE [LARGE SCALE GENOMIC DNA]</scope>
    <source>
        <strain evidence="1 2">KCTC 23505</strain>
    </source>
</reference>
<dbReference type="EMBL" id="JAKGBZ010000040">
    <property type="protein sequence ID" value="MCF3948151.1"/>
    <property type="molecule type" value="Genomic_DNA"/>
</dbReference>
<protein>
    <recommendedName>
        <fullName evidence="3">Protein NO VEIN C-terminal domain-containing protein</fullName>
    </recommendedName>
</protein>
<accession>A0ABS9DZI4</accession>
<organism evidence="1 2">
    <name type="scientific">Acidiphilium iwatense</name>
    <dbReference type="NCBI Taxonomy" id="768198"/>
    <lineage>
        <taxon>Bacteria</taxon>
        <taxon>Pseudomonadati</taxon>
        <taxon>Pseudomonadota</taxon>
        <taxon>Alphaproteobacteria</taxon>
        <taxon>Acetobacterales</taxon>
        <taxon>Acidocellaceae</taxon>
        <taxon>Acidiphilium</taxon>
    </lineage>
</organism>